<dbReference type="eggNOG" id="COG2931">
    <property type="taxonomic scope" value="Bacteria"/>
</dbReference>
<dbReference type="Gene3D" id="2.30.30.100">
    <property type="match status" value="2"/>
</dbReference>
<feature type="region of interest" description="Disordered" evidence="2">
    <location>
        <begin position="562"/>
        <end position="669"/>
    </location>
</feature>
<gene>
    <name evidence="4" type="ordered locus">Tery_0591</name>
</gene>
<dbReference type="PANTHER" id="PTHR46580">
    <property type="entry name" value="SENSOR KINASE-RELATED"/>
    <property type="match status" value="1"/>
</dbReference>
<dbReference type="AlphaFoldDB" id="Q118N9"/>
<dbReference type="KEGG" id="ter:Tery_0591"/>
<evidence type="ECO:0000259" key="3">
    <source>
        <dbReference type="Pfam" id="PF14252"/>
    </source>
</evidence>
<dbReference type="InterPro" id="IPR011049">
    <property type="entry name" value="Serralysin-like_metalloprot_C"/>
</dbReference>
<feature type="domain" description="DUF4347" evidence="3">
    <location>
        <begin position="23"/>
        <end position="182"/>
    </location>
</feature>
<dbReference type="Gene3D" id="2.130.10.130">
    <property type="entry name" value="Integrin alpha, N-terminal"/>
    <property type="match status" value="1"/>
</dbReference>
<dbReference type="PRINTS" id="PR00313">
    <property type="entry name" value="CABNDNGRPT"/>
</dbReference>
<dbReference type="STRING" id="203124.Tery_0591"/>
<dbReference type="InterPro" id="IPR001343">
    <property type="entry name" value="Hemolysn_Ca-bd"/>
</dbReference>
<dbReference type="PROSITE" id="PS00330">
    <property type="entry name" value="HEMOLYSIN_CALCIUM"/>
    <property type="match status" value="6"/>
</dbReference>
<reference evidence="4" key="1">
    <citation type="submission" date="2006-06" db="EMBL/GenBank/DDBJ databases">
        <title>Complete sequence of Trichodesmium erythraeum IMS101.</title>
        <authorList>
            <consortium name="US DOE Joint Genome Institute"/>
            <person name="Copeland A."/>
            <person name="Lucas S."/>
            <person name="Lapidus A."/>
            <person name="Barry K."/>
            <person name="Detter J.C."/>
            <person name="Glavina del Rio T."/>
            <person name="Hammon N."/>
            <person name="Israni S."/>
            <person name="Dalin E."/>
            <person name="Tice H."/>
            <person name="Pitluck S."/>
            <person name="Kiss H."/>
            <person name="Munk A.C."/>
            <person name="Brettin T."/>
            <person name="Bruce D."/>
            <person name="Han C."/>
            <person name="Tapia R."/>
            <person name="Gilna P."/>
            <person name="Schmutz J."/>
            <person name="Larimer F."/>
            <person name="Land M."/>
            <person name="Hauser L."/>
            <person name="Kyrpides N."/>
            <person name="Kim E."/>
            <person name="Richardson P."/>
        </authorList>
    </citation>
    <scope>NUCLEOTIDE SEQUENCE [LARGE SCALE GENOMIC DNA]</scope>
    <source>
        <strain evidence="4">IMS101</strain>
    </source>
</reference>
<dbReference type="Pfam" id="PF00353">
    <property type="entry name" value="HemolysinCabind"/>
    <property type="match status" value="4"/>
</dbReference>
<keyword evidence="1" id="KW-0732">Signal</keyword>
<dbReference type="Pfam" id="PF13517">
    <property type="entry name" value="FG-GAP_3"/>
    <property type="match status" value="3"/>
</dbReference>
<evidence type="ECO:0000256" key="2">
    <source>
        <dbReference type="SAM" id="MobiDB-lite"/>
    </source>
</evidence>
<protein>
    <submittedName>
        <fullName evidence="4">FG-GAP</fullName>
    </submittedName>
</protein>
<dbReference type="SUPFAM" id="SSF69318">
    <property type="entry name" value="Integrin alpha N-terminal domain"/>
    <property type="match status" value="2"/>
</dbReference>
<dbReference type="Gene3D" id="2.150.10.10">
    <property type="entry name" value="Serralysin-like metalloprotease, C-terminal"/>
    <property type="match status" value="2"/>
</dbReference>
<evidence type="ECO:0000313" key="4">
    <source>
        <dbReference type="EMBL" id="ABG50035.1"/>
    </source>
</evidence>
<name>Q118N9_TRIEI</name>
<dbReference type="RefSeq" id="WP_011610429.1">
    <property type="nucleotide sequence ID" value="NC_008312.1"/>
</dbReference>
<feature type="compositionally biased region" description="Low complexity" evidence="2">
    <location>
        <begin position="629"/>
        <end position="638"/>
    </location>
</feature>
<dbReference type="InterPro" id="IPR018511">
    <property type="entry name" value="Hemolysin-typ_Ca-bd_CS"/>
</dbReference>
<sequence>MLNLSKNCSVGEASCLAPPPQTLVAIDSRVDNSQILLTGVKPGVKAVIIDREEDAIPQITLALSKYPARNLQIVCHGEPGILYLGKTPITAPTMEGYSHLLAEWDVEDILLYACQVAGLSNNTVNSLLARLHQLTGANIAASTHRVGSQQLDGSWELDTFIGQVNSELALLPEVVESYPGVLATFGEPTTYPTGGLEPIYLKTGDLNNDNIPDVVTGNGESDNVSIFLGKGNGTFEVATRIPAGDGPTGVNIGDFNKDGFNDIVVSNFDEDTVSVFLADGMGSFLTPQTFAGIGAPTEIQVADFNKDGNQDIVVTTQSRGNSIITLLGNGNGDFNQLTTQATGAWLSAKGDFNQDSILDLATVQAIGGGLTSYVSIYLGNGIGGFSTPAQYNTGGNSGDVEVGNFNNDRFIDLVTTNEESDNISILLGNGNGTFENPLLLDASDAPDGVAVADLNKDGFDDIAVAHNSSNNVLVFLGKGKAKFASPIDLPTGGADARILKLSDLDSDNDLDIVVPNRDSSNISVILNTSLIGNNKNNTLKGNNKANFINGVGGKDNLKGSGGNDTILGGGGNDRLDGNSGNDTLTGEAGNDSLNGGSGNDKLNGGGGNDILNGGSGRDRLDGSGGNDILNGGSSNDKLNGGGGNDKLNGGSGRDRLIGNNGKDILTGGSGNDTILGGGGDDELIGGSGNDLLNGGSGDDKFIYSSRKAFNRKTFGKDRIANFAPGSDKIILDKTTFTSLDSTAGESFSNDSEFEIVTNNSAASSSSAEIVYVSSTGNLYYNPNGSDAGFGGGGQFAKLLGRPALTDSDFLIEN</sequence>
<accession>Q118N9</accession>
<dbReference type="Pfam" id="PF14252">
    <property type="entry name" value="DUF4347"/>
    <property type="match status" value="1"/>
</dbReference>
<organism evidence="4">
    <name type="scientific">Trichodesmium erythraeum (strain IMS101)</name>
    <dbReference type="NCBI Taxonomy" id="203124"/>
    <lineage>
        <taxon>Bacteria</taxon>
        <taxon>Bacillati</taxon>
        <taxon>Cyanobacteriota</taxon>
        <taxon>Cyanophyceae</taxon>
        <taxon>Oscillatoriophycideae</taxon>
        <taxon>Oscillatoriales</taxon>
        <taxon>Microcoleaceae</taxon>
        <taxon>Trichodesmium</taxon>
    </lineage>
</organism>
<dbReference type="SUPFAM" id="SSF51120">
    <property type="entry name" value="beta-Roll"/>
    <property type="match status" value="1"/>
</dbReference>
<dbReference type="EMBL" id="CP000393">
    <property type="protein sequence ID" value="ABG50035.1"/>
    <property type="molecule type" value="Genomic_DNA"/>
</dbReference>
<proteinExistence type="predicted"/>
<evidence type="ECO:0000256" key="1">
    <source>
        <dbReference type="ARBA" id="ARBA00022729"/>
    </source>
</evidence>
<dbReference type="HOGENOM" id="CLU_317594_0_0_3"/>
<dbReference type="InterPro" id="IPR025592">
    <property type="entry name" value="DUF4347"/>
</dbReference>
<feature type="compositionally biased region" description="Gly residues" evidence="2">
    <location>
        <begin position="562"/>
        <end position="572"/>
    </location>
</feature>
<dbReference type="InterPro" id="IPR028994">
    <property type="entry name" value="Integrin_alpha_N"/>
</dbReference>
<dbReference type="PANTHER" id="PTHR46580:SF4">
    <property type="entry name" value="ATP_GTP-BINDING PROTEIN"/>
    <property type="match status" value="1"/>
</dbReference>
<dbReference type="InterPro" id="IPR013517">
    <property type="entry name" value="FG-GAP"/>
</dbReference>
<dbReference type="OrthoDB" id="468610at2"/>
<feature type="compositionally biased region" description="Gly residues" evidence="2">
    <location>
        <begin position="595"/>
        <end position="608"/>
    </location>
</feature>
<dbReference type="GO" id="GO:0005509">
    <property type="term" value="F:calcium ion binding"/>
    <property type="evidence" value="ECO:0007669"/>
    <property type="project" value="InterPro"/>
</dbReference>